<gene>
    <name evidence="2" type="ORF">CDEB00056_LOCUS1220</name>
</gene>
<accession>A0A7S3PUX0</accession>
<evidence type="ECO:0000256" key="1">
    <source>
        <dbReference type="SAM" id="SignalP"/>
    </source>
</evidence>
<feature type="chain" id="PRO_5031429735" evidence="1">
    <location>
        <begin position="24"/>
        <end position="253"/>
    </location>
</feature>
<name>A0A7S3PUX0_9STRA</name>
<sequence length="253" mass="27313">MQAPGIVRKQLFLLAFSIPAIQAFPFLSSANRNFSMMSATADDNGGKDYYRKDGVKIDFDPYASGMAEKYGLPGSTDPEGFDPYADTVGPGIYGGSVLRDDSGEVTIGEQYQNHNSRPGPVYDGNGYSLMSRAIQSGPTKVTEILKDFPLLKDEMSSGGARPLHVCGMSKQGQLATQALIDGGSDLHLLDTYNYNALHRMASNDLEIGAEALVKAGLDPNYRPPGSDSSPIDIARRSRAIKFLMAMQSLGHYD</sequence>
<protein>
    <submittedName>
        <fullName evidence="2">Uncharacterized protein</fullName>
    </submittedName>
</protein>
<organism evidence="2">
    <name type="scientific">Chaetoceros debilis</name>
    <dbReference type="NCBI Taxonomy" id="122233"/>
    <lineage>
        <taxon>Eukaryota</taxon>
        <taxon>Sar</taxon>
        <taxon>Stramenopiles</taxon>
        <taxon>Ochrophyta</taxon>
        <taxon>Bacillariophyta</taxon>
        <taxon>Coscinodiscophyceae</taxon>
        <taxon>Chaetocerotophycidae</taxon>
        <taxon>Chaetocerotales</taxon>
        <taxon>Chaetocerotaceae</taxon>
        <taxon>Chaetoceros</taxon>
    </lineage>
</organism>
<dbReference type="Gene3D" id="1.25.40.20">
    <property type="entry name" value="Ankyrin repeat-containing domain"/>
    <property type="match status" value="1"/>
</dbReference>
<proteinExistence type="predicted"/>
<dbReference type="InterPro" id="IPR036770">
    <property type="entry name" value="Ankyrin_rpt-contain_sf"/>
</dbReference>
<evidence type="ECO:0000313" key="2">
    <source>
        <dbReference type="EMBL" id="CAE0456379.1"/>
    </source>
</evidence>
<dbReference type="AlphaFoldDB" id="A0A7S3PUX0"/>
<reference evidence="2" key="1">
    <citation type="submission" date="2021-01" db="EMBL/GenBank/DDBJ databases">
        <authorList>
            <person name="Corre E."/>
            <person name="Pelletier E."/>
            <person name="Niang G."/>
            <person name="Scheremetjew M."/>
            <person name="Finn R."/>
            <person name="Kale V."/>
            <person name="Holt S."/>
            <person name="Cochrane G."/>
            <person name="Meng A."/>
            <person name="Brown T."/>
            <person name="Cohen L."/>
        </authorList>
    </citation>
    <scope>NUCLEOTIDE SEQUENCE</scope>
    <source>
        <strain evidence="2">MM31A-1</strain>
    </source>
</reference>
<dbReference type="EMBL" id="HBIO01001687">
    <property type="protein sequence ID" value="CAE0456379.1"/>
    <property type="molecule type" value="Transcribed_RNA"/>
</dbReference>
<keyword evidence="1" id="KW-0732">Signal</keyword>
<feature type="signal peptide" evidence="1">
    <location>
        <begin position="1"/>
        <end position="23"/>
    </location>
</feature>
<dbReference type="SUPFAM" id="SSF48403">
    <property type="entry name" value="Ankyrin repeat"/>
    <property type="match status" value="1"/>
</dbReference>